<evidence type="ECO:0000313" key="9">
    <source>
        <dbReference type="Proteomes" id="UP000625711"/>
    </source>
</evidence>
<comment type="caution">
    <text evidence="8">The sequence shown here is derived from an EMBL/GenBank/DDBJ whole genome shotgun (WGS) entry which is preliminary data.</text>
</comment>
<evidence type="ECO:0000259" key="6">
    <source>
        <dbReference type="Pfam" id="PF08640"/>
    </source>
</evidence>
<dbReference type="InterPro" id="IPR003107">
    <property type="entry name" value="HAT"/>
</dbReference>
<evidence type="ECO:0000256" key="4">
    <source>
        <dbReference type="ARBA" id="ARBA00022737"/>
    </source>
</evidence>
<dbReference type="InterPro" id="IPR013949">
    <property type="entry name" value="Utp6"/>
</dbReference>
<dbReference type="Pfam" id="PF24892">
    <property type="entry name" value="UTP6_C"/>
    <property type="match status" value="1"/>
</dbReference>
<dbReference type="GO" id="GO:0034388">
    <property type="term" value="C:Pwp2p-containing subcomplex of 90S preribosome"/>
    <property type="evidence" value="ECO:0007669"/>
    <property type="project" value="TreeGrafter"/>
</dbReference>
<dbReference type="EMBL" id="JAACXV010000218">
    <property type="protein sequence ID" value="KAF7281853.1"/>
    <property type="molecule type" value="Genomic_DNA"/>
</dbReference>
<sequence length="581" mass="68930">MELMTDDIIEIKKSSLFSDEEVRILTKRLTQFQYRLNKGTKQLSDFKEVIKFEEQLLREAKQRKSKKKLAKIGRLEIMTLKRIQFCYDRALTYFSDDFNFNMEYLEFLNKNSSLKNAAAVHVKKMIEKFQSEPAVFQKAALWYKNNVGQVEAVRVLLRGLAAHPADQHLYLDLIEAEMTYPDKIKEERFKQYIDNILIHVPDFEILIYILSLLEPHAQLTSLMEYIMDCLTQKYPYEEKVWHVIAIMELKGYYYQATPEDLINKSIRHSIQRCIMRYEQGIAKLPFKKKPALWKYYLDTLIDLQKENPNVTNAIKADSLKALQEARAANIKLDELHWKAWIDLCGEEEELLMQVLADATMNLPSSTQLWLLYLKLCLLKKDFEKSDEVFERAIKAVGHKASAIWDMYITAQQLHCEQKVEGLLKRAALEPYEEVSKIFKIRYLNWCSLMKEMRDTRMLYFDLALRPPYSKELHQEMLKLERMEIKDDFQMQVKIFELYAKQFGHQDVEVWIDWISTLSEQKSFDENEQIAIVYKNAIKCLPEVMANEFREKYNDLHSDLTTFRLESDFCYVLVTFILNFCV</sequence>
<evidence type="ECO:0000256" key="5">
    <source>
        <dbReference type="ARBA" id="ARBA00023242"/>
    </source>
</evidence>
<feature type="domain" description="U3 small nucleolar RNA-associated protein 6 homolog C-terminal" evidence="7">
    <location>
        <begin position="271"/>
        <end position="540"/>
    </location>
</feature>
<dbReference type="Proteomes" id="UP000625711">
    <property type="component" value="Unassembled WGS sequence"/>
</dbReference>
<evidence type="ECO:0000256" key="3">
    <source>
        <dbReference type="ARBA" id="ARBA00022552"/>
    </source>
</evidence>
<reference evidence="8" key="1">
    <citation type="submission" date="2020-08" db="EMBL/GenBank/DDBJ databases">
        <title>Genome sequencing and assembly of the red palm weevil Rhynchophorus ferrugineus.</title>
        <authorList>
            <person name="Dias G.B."/>
            <person name="Bergman C.M."/>
            <person name="Manee M."/>
        </authorList>
    </citation>
    <scope>NUCLEOTIDE SEQUENCE</scope>
    <source>
        <strain evidence="8">AA-2017</strain>
        <tissue evidence="8">Whole larva</tissue>
    </source>
</reference>
<dbReference type="GO" id="GO:0032040">
    <property type="term" value="C:small-subunit processome"/>
    <property type="evidence" value="ECO:0007669"/>
    <property type="project" value="TreeGrafter"/>
</dbReference>
<gene>
    <name evidence="8" type="ORF">GWI33_004182</name>
</gene>
<proteinExistence type="inferred from homology"/>
<dbReference type="InterPro" id="IPR011990">
    <property type="entry name" value="TPR-like_helical_dom_sf"/>
</dbReference>
<dbReference type="InterPro" id="IPR055347">
    <property type="entry name" value="UTP6_N"/>
</dbReference>
<keyword evidence="9" id="KW-1185">Reference proteome</keyword>
<feature type="domain" description="U3 small nucleolar RNA-associated protein 6 N-terminal" evidence="6">
    <location>
        <begin position="1"/>
        <end position="69"/>
    </location>
</feature>
<comment type="similarity">
    <text evidence="2">Belongs to the UTP6 family.</text>
</comment>
<dbReference type="AlphaFoldDB" id="A0A834INE6"/>
<accession>A0A834INE6</accession>
<evidence type="ECO:0000256" key="1">
    <source>
        <dbReference type="ARBA" id="ARBA00004604"/>
    </source>
</evidence>
<dbReference type="SUPFAM" id="SSF48452">
    <property type="entry name" value="TPR-like"/>
    <property type="match status" value="1"/>
</dbReference>
<dbReference type="PANTHER" id="PTHR23271">
    <property type="entry name" value="HEPATOCELLULAR CARCINOMA-ASSOCIATED ANTIGEN 66"/>
    <property type="match status" value="1"/>
</dbReference>
<evidence type="ECO:0008006" key="10">
    <source>
        <dbReference type="Google" id="ProtNLM"/>
    </source>
</evidence>
<dbReference type="SMART" id="SM00386">
    <property type="entry name" value="HAT"/>
    <property type="match status" value="5"/>
</dbReference>
<comment type="subcellular location">
    <subcellularLocation>
        <location evidence="1">Nucleus</location>
        <location evidence="1">Nucleolus</location>
    </subcellularLocation>
</comment>
<dbReference type="OrthoDB" id="28112at2759"/>
<keyword evidence="4" id="KW-0677">Repeat</keyword>
<dbReference type="Pfam" id="PF08640">
    <property type="entry name" value="U3_assoc_6"/>
    <property type="match status" value="1"/>
</dbReference>
<dbReference type="Gene3D" id="1.25.40.10">
    <property type="entry name" value="Tetratricopeptide repeat domain"/>
    <property type="match status" value="1"/>
</dbReference>
<dbReference type="InterPro" id="IPR056907">
    <property type="entry name" value="UTP6_C"/>
</dbReference>
<protein>
    <recommendedName>
        <fullName evidence="10">U3 small nucleolar RNA-associated protein 6-like protein</fullName>
    </recommendedName>
</protein>
<evidence type="ECO:0000259" key="7">
    <source>
        <dbReference type="Pfam" id="PF24892"/>
    </source>
</evidence>
<keyword evidence="3" id="KW-0698">rRNA processing</keyword>
<evidence type="ECO:0000256" key="2">
    <source>
        <dbReference type="ARBA" id="ARBA00010734"/>
    </source>
</evidence>
<dbReference type="GO" id="GO:0000462">
    <property type="term" value="P:maturation of SSU-rRNA from tricistronic rRNA transcript (SSU-rRNA, 5.8S rRNA, LSU-rRNA)"/>
    <property type="evidence" value="ECO:0007669"/>
    <property type="project" value="InterPro"/>
</dbReference>
<keyword evidence="5" id="KW-0539">Nucleus</keyword>
<dbReference type="PANTHER" id="PTHR23271:SF1">
    <property type="entry name" value="U3 SMALL NUCLEOLAR RNA-ASSOCIATED PROTEIN 6 HOMOLOG"/>
    <property type="match status" value="1"/>
</dbReference>
<dbReference type="GO" id="GO:0030515">
    <property type="term" value="F:snoRNA binding"/>
    <property type="evidence" value="ECO:0007669"/>
    <property type="project" value="InterPro"/>
</dbReference>
<organism evidence="8 9">
    <name type="scientific">Rhynchophorus ferrugineus</name>
    <name type="common">Red palm weevil</name>
    <name type="synonym">Curculio ferrugineus</name>
    <dbReference type="NCBI Taxonomy" id="354439"/>
    <lineage>
        <taxon>Eukaryota</taxon>
        <taxon>Metazoa</taxon>
        <taxon>Ecdysozoa</taxon>
        <taxon>Arthropoda</taxon>
        <taxon>Hexapoda</taxon>
        <taxon>Insecta</taxon>
        <taxon>Pterygota</taxon>
        <taxon>Neoptera</taxon>
        <taxon>Endopterygota</taxon>
        <taxon>Coleoptera</taxon>
        <taxon>Polyphaga</taxon>
        <taxon>Cucujiformia</taxon>
        <taxon>Curculionidae</taxon>
        <taxon>Dryophthorinae</taxon>
        <taxon>Rhynchophorus</taxon>
    </lineage>
</organism>
<evidence type="ECO:0000313" key="8">
    <source>
        <dbReference type="EMBL" id="KAF7281853.1"/>
    </source>
</evidence>
<name>A0A834INE6_RHYFE</name>